<organism evidence="2 3">
    <name type="scientific">Tranquillimonas alkanivorans</name>
    <dbReference type="NCBI Taxonomy" id="441119"/>
    <lineage>
        <taxon>Bacteria</taxon>
        <taxon>Pseudomonadati</taxon>
        <taxon>Pseudomonadota</taxon>
        <taxon>Alphaproteobacteria</taxon>
        <taxon>Rhodobacterales</taxon>
        <taxon>Roseobacteraceae</taxon>
        <taxon>Tranquillimonas</taxon>
    </lineage>
</organism>
<protein>
    <submittedName>
        <fullName evidence="2">Polysaccharide export outer membrane protein</fullName>
    </submittedName>
</protein>
<dbReference type="PANTHER" id="PTHR33619:SF3">
    <property type="entry name" value="POLYSACCHARIDE EXPORT PROTEIN GFCE-RELATED"/>
    <property type="match status" value="1"/>
</dbReference>
<accession>A0A1I5VQG0</accession>
<dbReference type="InterPro" id="IPR058781">
    <property type="entry name" value="HH_AprE-like"/>
</dbReference>
<dbReference type="Gene3D" id="3.30.1950.10">
    <property type="entry name" value="wza like domain"/>
    <property type="match status" value="1"/>
</dbReference>
<feature type="domain" description="AprE-like long alpha-helical hairpin" evidence="1">
    <location>
        <begin position="95"/>
        <end position="272"/>
    </location>
</feature>
<sequence>MLPHVGSIGVAGQSLDEIRQTIEQALSRQEIIREPTVIVDVASYRPFFIGGAVEQQGAVAYEPGLTVRHALLLAGGLKQDDADGLTLTDLNEMTAEVRATTFALFEVNSRIARLEAELELRSEIEAVGGDTLDRKEAQAVSSLDSQLLSYLLESKSADRQHLKDLMGLIDYELDVLRQQSASQDEERELQRRDVENARELLKKGLTSEPRVRELEREHLALERTRLDVQAYTARARQNKETIGYQLENADLKWRTETLAALRAAVLERTRLEAEADLLAANFLATGLRLNEEEDLLQLEPEIIIYRIDEGREHSLKATMTTAILPGDVLDVTLATPQG</sequence>
<evidence type="ECO:0000313" key="3">
    <source>
        <dbReference type="Proteomes" id="UP000199356"/>
    </source>
</evidence>
<dbReference type="InterPro" id="IPR049712">
    <property type="entry name" value="Poly_export"/>
</dbReference>
<evidence type="ECO:0000313" key="2">
    <source>
        <dbReference type="EMBL" id="SFQ09798.1"/>
    </source>
</evidence>
<reference evidence="2 3" key="1">
    <citation type="submission" date="2016-10" db="EMBL/GenBank/DDBJ databases">
        <authorList>
            <person name="de Groot N.N."/>
        </authorList>
    </citation>
    <scope>NUCLEOTIDE SEQUENCE [LARGE SCALE GENOMIC DNA]</scope>
    <source>
        <strain evidence="2 3">DSM 19547</strain>
    </source>
</reference>
<evidence type="ECO:0000259" key="1">
    <source>
        <dbReference type="Pfam" id="PF25994"/>
    </source>
</evidence>
<dbReference type="Gene3D" id="3.10.560.10">
    <property type="entry name" value="Outer membrane lipoprotein wza domain like"/>
    <property type="match status" value="1"/>
</dbReference>
<dbReference type="AlphaFoldDB" id="A0A1I5VQG0"/>
<proteinExistence type="predicted"/>
<name>A0A1I5VQG0_9RHOB</name>
<dbReference type="STRING" id="441119.SAMN04488047_13422"/>
<dbReference type="Pfam" id="PF25994">
    <property type="entry name" value="HH_AprE"/>
    <property type="match status" value="1"/>
</dbReference>
<keyword evidence="3" id="KW-1185">Reference proteome</keyword>
<dbReference type="Proteomes" id="UP000199356">
    <property type="component" value="Unassembled WGS sequence"/>
</dbReference>
<dbReference type="EMBL" id="FOXA01000034">
    <property type="protein sequence ID" value="SFQ09798.1"/>
    <property type="molecule type" value="Genomic_DNA"/>
</dbReference>
<dbReference type="GO" id="GO:0015159">
    <property type="term" value="F:polysaccharide transmembrane transporter activity"/>
    <property type="evidence" value="ECO:0007669"/>
    <property type="project" value="InterPro"/>
</dbReference>
<gene>
    <name evidence="2" type="ORF">SAMN04488047_13422</name>
</gene>
<dbReference type="PANTHER" id="PTHR33619">
    <property type="entry name" value="POLYSACCHARIDE EXPORT PROTEIN GFCE-RELATED"/>
    <property type="match status" value="1"/>
</dbReference>